<gene>
    <name evidence="1" type="ORF">SAMN04489730_3821</name>
</gene>
<dbReference type="EMBL" id="FPJG01000006">
    <property type="protein sequence ID" value="SFW74737.1"/>
    <property type="molecule type" value="Genomic_DNA"/>
</dbReference>
<protein>
    <submittedName>
        <fullName evidence="1">Uncharacterized protein</fullName>
    </submittedName>
</protein>
<reference evidence="2" key="1">
    <citation type="submission" date="2016-11" db="EMBL/GenBank/DDBJ databases">
        <authorList>
            <person name="Varghese N."/>
            <person name="Submissions S."/>
        </authorList>
    </citation>
    <scope>NUCLEOTIDE SEQUENCE [LARGE SCALE GENOMIC DNA]</scope>
    <source>
        <strain evidence="2">DSM 44671</strain>
    </source>
</reference>
<name>A0A1K1RRM9_9PSEU</name>
<dbReference type="Proteomes" id="UP000182740">
    <property type="component" value="Unassembled WGS sequence"/>
</dbReference>
<accession>A0A1K1RRM9</accession>
<organism evidence="1 2">
    <name type="scientific">Amycolatopsis australiensis</name>
    <dbReference type="NCBI Taxonomy" id="546364"/>
    <lineage>
        <taxon>Bacteria</taxon>
        <taxon>Bacillati</taxon>
        <taxon>Actinomycetota</taxon>
        <taxon>Actinomycetes</taxon>
        <taxon>Pseudonocardiales</taxon>
        <taxon>Pseudonocardiaceae</taxon>
        <taxon>Amycolatopsis</taxon>
    </lineage>
</organism>
<keyword evidence="2" id="KW-1185">Reference proteome</keyword>
<evidence type="ECO:0000313" key="2">
    <source>
        <dbReference type="Proteomes" id="UP000182740"/>
    </source>
</evidence>
<sequence>MVQSGSPGSATAAPAVLASLEPLQLYALLHVYLVTHRPSRLHPGRCAMCRVPWPCPKVRLAARLRDGF</sequence>
<dbReference type="AlphaFoldDB" id="A0A1K1RRM9"/>
<proteinExistence type="predicted"/>
<evidence type="ECO:0000313" key="1">
    <source>
        <dbReference type="EMBL" id="SFW74737.1"/>
    </source>
</evidence>
<dbReference type="STRING" id="546364.SAMN04489730_3821"/>